<gene>
    <name evidence="6" type="ORF">DRZ78_03855</name>
</gene>
<evidence type="ECO:0000256" key="2">
    <source>
        <dbReference type="ARBA" id="ARBA00023015"/>
    </source>
</evidence>
<dbReference type="SUPFAM" id="SSF53822">
    <property type="entry name" value="Periplasmic binding protein-like I"/>
    <property type="match status" value="1"/>
</dbReference>
<evidence type="ECO:0000256" key="4">
    <source>
        <dbReference type="ARBA" id="ARBA00023163"/>
    </source>
</evidence>
<keyword evidence="2" id="KW-0805">Transcription regulation</keyword>
<dbReference type="Pfam" id="PF13377">
    <property type="entry name" value="Peripla_BP_3"/>
    <property type="match status" value="1"/>
</dbReference>
<proteinExistence type="predicted"/>
<dbReference type="GO" id="GO:0000976">
    <property type="term" value="F:transcription cis-regulatory region binding"/>
    <property type="evidence" value="ECO:0007669"/>
    <property type="project" value="TreeGrafter"/>
</dbReference>
<dbReference type="PANTHER" id="PTHR30146">
    <property type="entry name" value="LACI-RELATED TRANSCRIPTIONAL REPRESSOR"/>
    <property type="match status" value="1"/>
</dbReference>
<dbReference type="GO" id="GO:0003700">
    <property type="term" value="F:DNA-binding transcription factor activity"/>
    <property type="evidence" value="ECO:0007669"/>
    <property type="project" value="TreeGrafter"/>
</dbReference>
<accession>A0A662D3J3</accession>
<reference evidence="6 7" key="1">
    <citation type="submission" date="2018-06" db="EMBL/GenBank/DDBJ databases">
        <title>Extensive metabolic versatility and redundancy in microbially diverse, dynamic hydrothermal sediments.</title>
        <authorList>
            <person name="Dombrowski N."/>
            <person name="Teske A."/>
            <person name="Baker B.J."/>
        </authorList>
    </citation>
    <scope>NUCLEOTIDE SEQUENCE [LARGE SCALE GENOMIC DNA]</scope>
    <source>
        <strain evidence="6">B7_G13</strain>
    </source>
</reference>
<sequence length="109" mass="11869">MEQVLKDLKSTMALFAFNDMTAIGSIRAIRDSGLHVPEDISVVGFDGIPIAAHYEPPLTTVHQPRVEMGRLGAELLIEAMDEKGGSKRGNNVILKPKLTIRKSSRGVKS</sequence>
<dbReference type="AlphaFoldDB" id="A0A662D3J3"/>
<keyword evidence="3" id="KW-0238">DNA-binding</keyword>
<dbReference type="EMBL" id="QMPY01000136">
    <property type="protein sequence ID" value="RLE06921.1"/>
    <property type="molecule type" value="Genomic_DNA"/>
</dbReference>
<protein>
    <recommendedName>
        <fullName evidence="5">Transcriptional regulator LacI/GalR-like sensor domain-containing protein</fullName>
    </recommendedName>
</protein>
<evidence type="ECO:0000259" key="5">
    <source>
        <dbReference type="Pfam" id="PF13377"/>
    </source>
</evidence>
<evidence type="ECO:0000256" key="3">
    <source>
        <dbReference type="ARBA" id="ARBA00023125"/>
    </source>
</evidence>
<keyword evidence="1" id="KW-0678">Repressor</keyword>
<dbReference type="PANTHER" id="PTHR30146:SF148">
    <property type="entry name" value="HTH-TYPE TRANSCRIPTIONAL REPRESSOR PURR-RELATED"/>
    <property type="match status" value="1"/>
</dbReference>
<evidence type="ECO:0000313" key="6">
    <source>
        <dbReference type="EMBL" id="RLE06921.1"/>
    </source>
</evidence>
<feature type="domain" description="Transcriptional regulator LacI/GalR-like sensor" evidence="5">
    <location>
        <begin position="8"/>
        <end position="104"/>
    </location>
</feature>
<dbReference type="InterPro" id="IPR046335">
    <property type="entry name" value="LacI/GalR-like_sensor"/>
</dbReference>
<dbReference type="Gene3D" id="3.40.50.2300">
    <property type="match status" value="2"/>
</dbReference>
<organism evidence="6 7">
    <name type="scientific">Aerophobetes bacterium</name>
    <dbReference type="NCBI Taxonomy" id="2030807"/>
    <lineage>
        <taxon>Bacteria</taxon>
        <taxon>Candidatus Aerophobota</taxon>
    </lineage>
</organism>
<evidence type="ECO:0000256" key="1">
    <source>
        <dbReference type="ARBA" id="ARBA00022491"/>
    </source>
</evidence>
<comment type="caution">
    <text evidence="6">The sequence shown here is derived from an EMBL/GenBank/DDBJ whole genome shotgun (WGS) entry which is preliminary data.</text>
</comment>
<name>A0A662D3J3_UNCAE</name>
<evidence type="ECO:0000313" key="7">
    <source>
        <dbReference type="Proteomes" id="UP000277457"/>
    </source>
</evidence>
<dbReference type="InterPro" id="IPR028082">
    <property type="entry name" value="Peripla_BP_I"/>
</dbReference>
<dbReference type="Proteomes" id="UP000277457">
    <property type="component" value="Unassembled WGS sequence"/>
</dbReference>
<keyword evidence="4" id="KW-0804">Transcription</keyword>